<reference evidence="1" key="1">
    <citation type="submission" date="2022-03" db="EMBL/GenBank/DDBJ databases">
        <title>Genome Encyclopedia of Bacteria and Archaea VI: Functional Genomics of Type Strains.</title>
        <authorList>
            <person name="Whitman W."/>
        </authorList>
    </citation>
    <scope>NUCLEOTIDE SEQUENCE</scope>
    <source>
        <strain evidence="1">HSC-15S17</strain>
    </source>
</reference>
<proteinExistence type="predicted"/>
<keyword evidence="2" id="KW-1185">Reference proteome</keyword>
<evidence type="ECO:0000313" key="2">
    <source>
        <dbReference type="Proteomes" id="UP001162889"/>
    </source>
</evidence>
<comment type="caution">
    <text evidence="1">The sequence shown here is derived from an EMBL/GenBank/DDBJ whole genome shotgun (WGS) entry which is preliminary data.</text>
</comment>
<dbReference type="Proteomes" id="UP001162889">
    <property type="component" value="Unassembled WGS sequence"/>
</dbReference>
<accession>A0ABT1GUS4</accession>
<protein>
    <recommendedName>
        <fullName evidence="3">DNA-binding protein</fullName>
    </recommendedName>
</protein>
<evidence type="ECO:0000313" key="1">
    <source>
        <dbReference type="EMBL" id="MCP2012343.1"/>
    </source>
</evidence>
<evidence type="ECO:0008006" key="3">
    <source>
        <dbReference type="Google" id="ProtNLM"/>
    </source>
</evidence>
<gene>
    <name evidence="1" type="ORF">L1274_006104</name>
</gene>
<dbReference type="RefSeq" id="WP_307730292.1">
    <property type="nucleotide sequence ID" value="NZ_JAHTGR010000022.1"/>
</dbReference>
<name>A0ABT1GUS4_9BURK</name>
<dbReference type="EMBL" id="JALJZU010000017">
    <property type="protein sequence ID" value="MCP2012343.1"/>
    <property type="molecule type" value="Genomic_DNA"/>
</dbReference>
<organism evidence="1 2">
    <name type="scientific">Duganella violaceipulchra</name>
    <dbReference type="NCBI Taxonomy" id="2849652"/>
    <lineage>
        <taxon>Bacteria</taxon>
        <taxon>Pseudomonadati</taxon>
        <taxon>Pseudomonadota</taxon>
        <taxon>Betaproteobacteria</taxon>
        <taxon>Burkholderiales</taxon>
        <taxon>Oxalobacteraceae</taxon>
        <taxon>Telluria group</taxon>
        <taxon>Duganella</taxon>
    </lineage>
</organism>
<sequence length="118" mass="13092">MFPSSLQYNPQQWVAPNAATAYGQFLYNTSAARGQNIVGSNDSKPARQHVAFAHPSLRGEKRTHVGTACAAHWLGRKQQTLRSWACLEDGPIRPIRINGRLAWPVDAIRRLMGVEGIQ</sequence>